<dbReference type="OrthoDB" id="9810941at2"/>
<feature type="transmembrane region" description="Helical" evidence="5">
    <location>
        <begin position="239"/>
        <end position="256"/>
    </location>
</feature>
<comment type="caution">
    <text evidence="7">The sequence shown here is derived from an EMBL/GenBank/DDBJ whole genome shotgun (WGS) entry which is preliminary data.</text>
</comment>
<keyword evidence="2 5" id="KW-0812">Transmembrane</keyword>
<feature type="transmembrane region" description="Helical" evidence="5">
    <location>
        <begin position="43"/>
        <end position="63"/>
    </location>
</feature>
<feature type="domain" description="Major facilitator superfamily (MFS) profile" evidence="6">
    <location>
        <begin position="9"/>
        <end position="378"/>
    </location>
</feature>
<evidence type="ECO:0000256" key="1">
    <source>
        <dbReference type="ARBA" id="ARBA00004141"/>
    </source>
</evidence>
<evidence type="ECO:0000259" key="6">
    <source>
        <dbReference type="PROSITE" id="PS50850"/>
    </source>
</evidence>
<feature type="transmembrane region" description="Helical" evidence="5">
    <location>
        <begin position="292"/>
        <end position="311"/>
    </location>
</feature>
<keyword evidence="3 5" id="KW-1133">Transmembrane helix</keyword>
<feature type="transmembrane region" description="Helical" evidence="5">
    <location>
        <begin position="99"/>
        <end position="117"/>
    </location>
</feature>
<evidence type="ECO:0000256" key="5">
    <source>
        <dbReference type="SAM" id="Phobius"/>
    </source>
</evidence>
<feature type="transmembrane region" description="Helical" evidence="5">
    <location>
        <begin position="12"/>
        <end position="31"/>
    </location>
</feature>
<evidence type="ECO:0000256" key="3">
    <source>
        <dbReference type="ARBA" id="ARBA00022989"/>
    </source>
</evidence>
<dbReference type="Gene3D" id="1.20.1250.20">
    <property type="entry name" value="MFS general substrate transporter like domains"/>
    <property type="match status" value="2"/>
</dbReference>
<feature type="transmembrane region" description="Helical" evidence="5">
    <location>
        <begin position="196"/>
        <end position="219"/>
    </location>
</feature>
<dbReference type="Proteomes" id="UP000469430">
    <property type="component" value="Unassembled WGS sequence"/>
</dbReference>
<reference evidence="7 8" key="1">
    <citation type="submission" date="2019-12" db="EMBL/GenBank/DDBJ databases">
        <title>Genomic-based taxomic classification of the family Erythrobacteraceae.</title>
        <authorList>
            <person name="Xu L."/>
        </authorList>
    </citation>
    <scope>NUCLEOTIDE SEQUENCE [LARGE SCALE GENOMIC DNA]</scope>
    <source>
        <strain evidence="7 8">S36</strain>
    </source>
</reference>
<organism evidence="7 8">
    <name type="scientific">Croceibacterium xixiisoli</name>
    <dbReference type="NCBI Taxonomy" id="1476466"/>
    <lineage>
        <taxon>Bacteria</taxon>
        <taxon>Pseudomonadati</taxon>
        <taxon>Pseudomonadota</taxon>
        <taxon>Alphaproteobacteria</taxon>
        <taxon>Sphingomonadales</taxon>
        <taxon>Erythrobacteraceae</taxon>
        <taxon>Croceibacterium</taxon>
    </lineage>
</organism>
<feature type="transmembrane region" description="Helical" evidence="5">
    <location>
        <begin position="323"/>
        <end position="344"/>
    </location>
</feature>
<accession>A0A6I4TZ00</accession>
<dbReference type="PANTHER" id="PTHR23514">
    <property type="entry name" value="BYPASS OF STOP CODON PROTEIN 6"/>
    <property type="match status" value="1"/>
</dbReference>
<evidence type="ECO:0000256" key="4">
    <source>
        <dbReference type="ARBA" id="ARBA00023136"/>
    </source>
</evidence>
<feature type="transmembrane region" description="Helical" evidence="5">
    <location>
        <begin position="138"/>
        <end position="159"/>
    </location>
</feature>
<dbReference type="SUPFAM" id="SSF103473">
    <property type="entry name" value="MFS general substrate transporter"/>
    <property type="match status" value="1"/>
</dbReference>
<name>A0A6I4TZ00_9SPHN</name>
<dbReference type="InterPro" id="IPR036259">
    <property type="entry name" value="MFS_trans_sf"/>
</dbReference>
<dbReference type="InterPro" id="IPR011701">
    <property type="entry name" value="MFS"/>
</dbReference>
<proteinExistence type="predicted"/>
<dbReference type="GO" id="GO:0016020">
    <property type="term" value="C:membrane"/>
    <property type="evidence" value="ECO:0007669"/>
    <property type="project" value="UniProtKB-SubCell"/>
</dbReference>
<dbReference type="Pfam" id="PF07690">
    <property type="entry name" value="MFS_1"/>
    <property type="match status" value="1"/>
</dbReference>
<keyword evidence="8" id="KW-1185">Reference proteome</keyword>
<evidence type="ECO:0000256" key="2">
    <source>
        <dbReference type="ARBA" id="ARBA00022692"/>
    </source>
</evidence>
<dbReference type="CDD" id="cd17393">
    <property type="entry name" value="MFS_MosC_like"/>
    <property type="match status" value="1"/>
</dbReference>
<dbReference type="InterPro" id="IPR020846">
    <property type="entry name" value="MFS_dom"/>
</dbReference>
<comment type="subcellular location">
    <subcellularLocation>
        <location evidence="1">Membrane</location>
        <topology evidence="1">Multi-pass membrane protein</topology>
    </subcellularLocation>
</comment>
<feature type="transmembrane region" description="Helical" evidence="5">
    <location>
        <begin position="268"/>
        <end position="286"/>
    </location>
</feature>
<evidence type="ECO:0000313" key="7">
    <source>
        <dbReference type="EMBL" id="MXP00531.1"/>
    </source>
</evidence>
<dbReference type="AlphaFoldDB" id="A0A6I4TZ00"/>
<sequence length="378" mass="38361">MSSADSPSTRLATRLSFLVAGFGIACWAPMVPYARDRLGVDEAVLGGLLLCLGTGSVLAMLATGALSSRYGTRPVILAGGIALAVILPFLAIAPTTITLGLALLVFGAALGSLDVAMNIHAVDVERDAARPLMSGFHALFSIGGFTGAAMMTLLLSLGVGPLASGMIGSLLMMLALILAAPRLLRTRSADDAPHFAVPRGIVLLLAGLAAITFLAEGALLDWSALLITDAGLVAVKHGGLGYMLFAIAMTLGRLTGDRLTAQIGDRAALFWGGIVAVFGFAVLLLAPMASVAMAGFVLIGLGAANIVPVLFRQAANQTIMPPGLAVAAITTTGYAGILLGPAAIGLVSSYAGLTLSFWMLAGLLCLVPLTAGLAVSRR</sequence>
<evidence type="ECO:0000313" key="8">
    <source>
        <dbReference type="Proteomes" id="UP000469430"/>
    </source>
</evidence>
<feature type="transmembrane region" description="Helical" evidence="5">
    <location>
        <begin position="75"/>
        <end position="93"/>
    </location>
</feature>
<dbReference type="RefSeq" id="WP_161392271.1">
    <property type="nucleotide sequence ID" value="NZ_JBHSCP010000003.1"/>
</dbReference>
<feature type="transmembrane region" description="Helical" evidence="5">
    <location>
        <begin position="350"/>
        <end position="375"/>
    </location>
</feature>
<feature type="transmembrane region" description="Helical" evidence="5">
    <location>
        <begin position="165"/>
        <end position="184"/>
    </location>
</feature>
<dbReference type="GO" id="GO:0022857">
    <property type="term" value="F:transmembrane transporter activity"/>
    <property type="evidence" value="ECO:0007669"/>
    <property type="project" value="InterPro"/>
</dbReference>
<dbReference type="PANTHER" id="PTHR23514:SF13">
    <property type="entry name" value="INNER MEMBRANE PROTEIN YBJJ"/>
    <property type="match status" value="1"/>
</dbReference>
<dbReference type="PROSITE" id="PS50850">
    <property type="entry name" value="MFS"/>
    <property type="match status" value="1"/>
</dbReference>
<protein>
    <submittedName>
        <fullName evidence="7">MFS transporter</fullName>
    </submittedName>
</protein>
<gene>
    <name evidence="7" type="ORF">GRI97_16190</name>
</gene>
<dbReference type="InterPro" id="IPR051788">
    <property type="entry name" value="MFS_Transporter"/>
</dbReference>
<keyword evidence="4 5" id="KW-0472">Membrane</keyword>
<dbReference type="EMBL" id="WTYJ01000004">
    <property type="protein sequence ID" value="MXP00531.1"/>
    <property type="molecule type" value="Genomic_DNA"/>
</dbReference>